<keyword evidence="3" id="KW-0813">Transport</keyword>
<dbReference type="Gene3D" id="3.30.70.1320">
    <property type="entry name" value="Multidrug efflux transporter AcrB pore domain like"/>
    <property type="match status" value="1"/>
</dbReference>
<dbReference type="SUPFAM" id="SSF82693">
    <property type="entry name" value="Multidrug efflux transporter AcrB pore domain, PN1, PN2, PC1 and PC2 subdomains"/>
    <property type="match status" value="3"/>
</dbReference>
<evidence type="ECO:0000256" key="5">
    <source>
        <dbReference type="ARBA" id="ARBA00022692"/>
    </source>
</evidence>
<feature type="transmembrane region" description="Helical" evidence="8">
    <location>
        <begin position="998"/>
        <end position="1018"/>
    </location>
</feature>
<keyword evidence="10" id="KW-1185">Reference proteome</keyword>
<dbReference type="PANTHER" id="PTHR32063">
    <property type="match status" value="1"/>
</dbReference>
<dbReference type="SUPFAM" id="SSF82866">
    <property type="entry name" value="Multidrug efflux transporter AcrB transmembrane domain"/>
    <property type="match status" value="2"/>
</dbReference>
<dbReference type="PRINTS" id="PR00702">
    <property type="entry name" value="ACRIFLAVINRP"/>
</dbReference>
<dbReference type="NCBIfam" id="TIGR00914">
    <property type="entry name" value="2A0601"/>
    <property type="match status" value="1"/>
</dbReference>
<dbReference type="Gene3D" id="3.30.70.1430">
    <property type="entry name" value="Multidrug efflux transporter AcrB pore domain"/>
    <property type="match status" value="2"/>
</dbReference>
<evidence type="ECO:0000256" key="4">
    <source>
        <dbReference type="ARBA" id="ARBA00022475"/>
    </source>
</evidence>
<feature type="transmembrane region" description="Helical" evidence="8">
    <location>
        <begin position="464"/>
        <end position="483"/>
    </location>
</feature>
<evidence type="ECO:0000256" key="7">
    <source>
        <dbReference type="ARBA" id="ARBA00023136"/>
    </source>
</evidence>
<dbReference type="EMBL" id="BAAAZU010000016">
    <property type="protein sequence ID" value="GAA3927490.1"/>
    <property type="molecule type" value="Genomic_DNA"/>
</dbReference>
<dbReference type="PANTHER" id="PTHR32063:SF24">
    <property type="entry name" value="CATION EFFLUX SYSTEM (ACRB_ACRD_ACRF FAMILY)"/>
    <property type="match status" value="1"/>
</dbReference>
<dbReference type="Gene3D" id="3.30.70.1440">
    <property type="entry name" value="Multidrug efflux transporter AcrB pore domain"/>
    <property type="match status" value="1"/>
</dbReference>
<dbReference type="InterPro" id="IPR027463">
    <property type="entry name" value="AcrB_DN_DC_subdom"/>
</dbReference>
<feature type="transmembrane region" description="Helical" evidence="8">
    <location>
        <begin position="354"/>
        <end position="373"/>
    </location>
</feature>
<comment type="caution">
    <text evidence="9">The sequence shown here is derived from an EMBL/GenBank/DDBJ whole genome shotgun (WGS) entry which is preliminary data.</text>
</comment>
<feature type="transmembrane region" description="Helical" evidence="8">
    <location>
        <begin position="927"/>
        <end position="949"/>
    </location>
</feature>
<protein>
    <submittedName>
        <fullName evidence="9">CusA/CzcA family heavy metal efflux RND transporter</fullName>
    </submittedName>
</protein>
<evidence type="ECO:0000313" key="9">
    <source>
        <dbReference type="EMBL" id="GAA3927490.1"/>
    </source>
</evidence>
<dbReference type="Gene3D" id="3.30.2090.10">
    <property type="entry name" value="Multidrug efflux transporter AcrB TolC docking domain, DN and DC subdomains"/>
    <property type="match status" value="2"/>
</dbReference>
<comment type="similarity">
    <text evidence="2">Belongs to the resistance-nodulation-cell division (RND) (TC 2.A.6) family.</text>
</comment>
<dbReference type="Pfam" id="PF00873">
    <property type="entry name" value="ACR_tran"/>
    <property type="match status" value="1"/>
</dbReference>
<feature type="transmembrane region" description="Helical" evidence="8">
    <location>
        <begin position="1030"/>
        <end position="1053"/>
    </location>
</feature>
<feature type="transmembrane region" description="Helical" evidence="8">
    <location>
        <begin position="406"/>
        <end position="429"/>
    </location>
</feature>
<keyword evidence="5 8" id="KW-0812">Transmembrane</keyword>
<keyword evidence="4" id="KW-1003">Cell membrane</keyword>
<dbReference type="Proteomes" id="UP001501727">
    <property type="component" value="Unassembled WGS sequence"/>
</dbReference>
<feature type="transmembrane region" description="Helical" evidence="8">
    <location>
        <begin position="25"/>
        <end position="43"/>
    </location>
</feature>
<evidence type="ECO:0000313" key="10">
    <source>
        <dbReference type="Proteomes" id="UP001501727"/>
    </source>
</evidence>
<keyword evidence="6 8" id="KW-1133">Transmembrane helix</keyword>
<proteinExistence type="inferred from homology"/>
<feature type="transmembrane region" description="Helical" evidence="8">
    <location>
        <begin position="380"/>
        <end position="400"/>
    </location>
</feature>
<dbReference type="InterPro" id="IPR001036">
    <property type="entry name" value="Acrflvin-R"/>
</dbReference>
<evidence type="ECO:0000256" key="8">
    <source>
        <dbReference type="SAM" id="Phobius"/>
    </source>
</evidence>
<accession>A0ABP7MPC8</accession>
<feature type="transmembrane region" description="Helical" evidence="8">
    <location>
        <begin position="495"/>
        <end position="518"/>
    </location>
</feature>
<comment type="subcellular location">
    <subcellularLocation>
        <location evidence="1">Cell membrane</location>
        <topology evidence="1">Multi-pass membrane protein</topology>
    </subcellularLocation>
</comment>
<dbReference type="InterPro" id="IPR004763">
    <property type="entry name" value="CusA-like"/>
</dbReference>
<gene>
    <name evidence="9" type="ORF">GCM10022229_21880</name>
</gene>
<name>A0ABP7MPC8_9GAMM</name>
<evidence type="ECO:0000256" key="2">
    <source>
        <dbReference type="ARBA" id="ARBA00010942"/>
    </source>
</evidence>
<keyword evidence="7 8" id="KW-0472">Membrane</keyword>
<reference evidence="10" key="1">
    <citation type="journal article" date="2019" name="Int. J. Syst. Evol. Microbiol.">
        <title>The Global Catalogue of Microorganisms (GCM) 10K type strain sequencing project: providing services to taxonomists for standard genome sequencing and annotation.</title>
        <authorList>
            <consortium name="The Broad Institute Genomics Platform"/>
            <consortium name="The Broad Institute Genome Sequencing Center for Infectious Disease"/>
            <person name="Wu L."/>
            <person name="Ma J."/>
        </authorList>
    </citation>
    <scope>NUCLEOTIDE SEQUENCE [LARGE SCALE GENOMIC DNA]</scope>
    <source>
        <strain evidence="10">JCM 16916</strain>
    </source>
</reference>
<feature type="transmembrane region" description="Helical" evidence="8">
    <location>
        <begin position="955"/>
        <end position="977"/>
    </location>
</feature>
<feature type="transmembrane region" description="Helical" evidence="8">
    <location>
        <begin position="550"/>
        <end position="569"/>
    </location>
</feature>
<evidence type="ECO:0000256" key="1">
    <source>
        <dbReference type="ARBA" id="ARBA00004651"/>
    </source>
</evidence>
<feature type="transmembrane region" description="Helical" evidence="8">
    <location>
        <begin position="901"/>
        <end position="920"/>
    </location>
</feature>
<organism evidence="9 10">
    <name type="scientific">Luteimonas lutimaris</name>
    <dbReference type="NCBI Taxonomy" id="698645"/>
    <lineage>
        <taxon>Bacteria</taxon>
        <taxon>Pseudomonadati</taxon>
        <taxon>Pseudomonadota</taxon>
        <taxon>Gammaproteobacteria</taxon>
        <taxon>Lysobacterales</taxon>
        <taxon>Lysobacteraceae</taxon>
        <taxon>Luteimonas</taxon>
    </lineage>
</organism>
<sequence length="1069" mass="115559">MTTDAIGRQPGLLERIVRFSIRHRWMMLVLTLGLIGVGIWSFTRLPIDATPDITNVQVQINTEAPGYSPLESEQRVTYPIETALAGLPRLDYTRSLSRYGLSQVTVVFEDGTDLYFARQQVAERLQQIRSQIPEGLEPEMGPISTGLGEIFMYTIDAAPEAVKPDGTPWTATDLRTLQDWVIRPQMRNTPGVTEVNTMGGFERQIHITPDPSRLVALGFTLHDIVDAVAANNQNMGAGYIERNGQQYLVRVPGQVGGIDEIRNIVLDRREGLPIRVADVAQVGEGPELRTGAATQNGEEVVLGTVSMLVGSNSRSVAQAAAAKLQDANASLPEGVIATAVYNRTGLVERTMQTISKNLVEGALLVIVVLFLLLGNFRAALITAAVIPLAMLFTITGMVRGGVSGNLMSLGALDFGLIVDGAVIIIENVLRRFGEMQHRLGRTLTREERNDLTATATVEVIRPSLFGMFIIAAVYLPIFALTGIEGKMFHPMAITVVLALTGAMVLSLTFVPASIAIFMGNRVQEKENRLVQWTRGRYEPLLAWSLRRQNWVLGGALALVAVSLLVATRLGSEFIPSLDEGDIAMHAIRIPGTGLEQSVKMQLAVEERLQQVPEVERVFSKIGTAEVATDPMPPNVADTFLMMKPRAQWPDPSKPKDVLLEEIEAAVATLPGNNYEFTQPIEMRTNELISGVRADVAVKVFGDDLDMLIEVAEQVEAVARQVDGAADVKTEQATGLPLLTIVPDRAALARFGLNPGIVQQTIATAVGGQVASQLFEGDRRFDIVVRLPEQMRVDPTALQDLPIPLPDVANADGSSLEPRWATARTVPLREVAKIESLLGPNQINRENGKRRVVVTANVRDRDLGSFVEELQQRVGQQVDVPEGYWIDYGGTFEQLISASQRLAVVVPVTLVLIFGLLFMAFGSARDAVIVFSGVPLALTGGVAALALRGIPLSITAGVGFIALSGVAVLNGLVMIAFIRNLREQGQSLDDAVFNGALGRLRPVLMTALVASLGFVPMALNVGAGAEVQRPLATVVIGGIVSSTLLTLLVLPTLYRLLHRGDAAKPQLEAH</sequence>
<evidence type="ECO:0000256" key="3">
    <source>
        <dbReference type="ARBA" id="ARBA00022448"/>
    </source>
</evidence>
<evidence type="ECO:0000256" key="6">
    <source>
        <dbReference type="ARBA" id="ARBA00022989"/>
    </source>
</evidence>
<dbReference type="SUPFAM" id="SSF82714">
    <property type="entry name" value="Multidrug efflux transporter AcrB TolC docking domain, DN and DC subdomains"/>
    <property type="match status" value="2"/>
</dbReference>
<dbReference type="Gene3D" id="1.20.1640.10">
    <property type="entry name" value="Multidrug efflux transporter AcrB transmembrane domain"/>
    <property type="match status" value="2"/>
</dbReference>